<keyword evidence="6 13" id="KW-0934">Plastid</keyword>
<gene>
    <name evidence="13" type="primary">ycf2</name>
</gene>
<dbReference type="Gene3D" id="3.40.50.300">
    <property type="entry name" value="P-loop containing nucleotide triphosphate hydrolases"/>
    <property type="match status" value="1"/>
</dbReference>
<feature type="domain" description="Ycf2 N-terminal" evidence="12">
    <location>
        <begin position="875"/>
        <end position="954"/>
    </location>
</feature>
<dbReference type="EMBL" id="MG594451">
    <property type="protein sequence ID" value="QXG16053.1"/>
    <property type="molecule type" value="Genomic_DNA"/>
</dbReference>
<organism evidence="13">
    <name type="scientific">Ephedra andina</name>
    <dbReference type="NCBI Taxonomy" id="173281"/>
    <lineage>
        <taxon>Eukaryota</taxon>
        <taxon>Viridiplantae</taxon>
        <taxon>Streptophyta</taxon>
        <taxon>Embryophyta</taxon>
        <taxon>Tracheophyta</taxon>
        <taxon>Spermatophyta</taxon>
        <taxon>Gnetopsida</taxon>
        <taxon>Gnetidae</taxon>
        <taxon>Ephedrales</taxon>
        <taxon>Ephedraceae</taxon>
        <taxon>Ephedra</taxon>
    </lineage>
</organism>
<dbReference type="Pfam" id="PF00004">
    <property type="entry name" value="AAA"/>
    <property type="match status" value="1"/>
</dbReference>
<evidence type="ECO:0000259" key="12">
    <source>
        <dbReference type="Pfam" id="PF05695"/>
    </source>
</evidence>
<dbReference type="InterPro" id="IPR027417">
    <property type="entry name" value="P-loop_NTPase"/>
</dbReference>
<evidence type="ECO:0000256" key="7">
    <source>
        <dbReference type="ARBA" id="ARBA00022741"/>
    </source>
</evidence>
<dbReference type="InterPro" id="IPR056777">
    <property type="entry name" value="Ycf2_N"/>
</dbReference>
<dbReference type="PANTHER" id="PTHR33078">
    <property type="entry name" value="PROTEIN YCF2-RELATED"/>
    <property type="match status" value="1"/>
</dbReference>
<keyword evidence="10" id="KW-1133">Transmembrane helix</keyword>
<dbReference type="GeneID" id="74544744"/>
<feature type="transmembrane region" description="Helical" evidence="10">
    <location>
        <begin position="1017"/>
        <end position="1039"/>
    </location>
</feature>
<dbReference type="InterPro" id="IPR003959">
    <property type="entry name" value="ATPase_AAA_core"/>
</dbReference>
<geneLocation type="chloroplast" evidence="13"/>
<evidence type="ECO:0000256" key="4">
    <source>
        <dbReference type="ARBA" id="ARBA00018950"/>
    </source>
</evidence>
<feature type="domain" description="ATPase AAA-type core" evidence="11">
    <location>
        <begin position="1369"/>
        <end position="1504"/>
    </location>
</feature>
<dbReference type="Pfam" id="PF05695">
    <property type="entry name" value="Ycf2"/>
    <property type="match status" value="3"/>
</dbReference>
<feature type="domain" description="Ycf2 N-terminal" evidence="12">
    <location>
        <begin position="588"/>
        <end position="816"/>
    </location>
</feature>
<dbReference type="GO" id="GO:0016887">
    <property type="term" value="F:ATP hydrolysis activity"/>
    <property type="evidence" value="ECO:0007669"/>
    <property type="project" value="InterPro"/>
</dbReference>
<name>A0A8F4TE59_9SPER</name>
<comment type="subcellular location">
    <subcellularLocation>
        <location evidence="2">Plastid</location>
        <location evidence="2">Chloroplast</location>
    </subcellularLocation>
</comment>
<evidence type="ECO:0000256" key="10">
    <source>
        <dbReference type="SAM" id="Phobius"/>
    </source>
</evidence>
<evidence type="ECO:0000256" key="1">
    <source>
        <dbReference type="ARBA" id="ARBA00002329"/>
    </source>
</evidence>
<evidence type="ECO:0000256" key="3">
    <source>
        <dbReference type="ARBA" id="ARBA00009361"/>
    </source>
</evidence>
<protein>
    <recommendedName>
        <fullName evidence="4">Protein Ycf2</fullName>
    </recommendedName>
</protein>
<dbReference type="GO" id="GO:0005524">
    <property type="term" value="F:ATP binding"/>
    <property type="evidence" value="ECO:0007669"/>
    <property type="project" value="UniProtKB-KW"/>
</dbReference>
<sequence>MIQEQKSRLWISEERTSGKCPRESGIKQPISSLLTWWLNFFKQIQSSSFDPWTELILVRFFTQILSHRERLIKFFDFRILSTLLLRDLRSCSSKSKVVVLLTLPVLIYNLKKKSLIERNKYYSINLFDPIYNSMEIRNETSSEANFTRNLWIFSHLFLFFPKSSQLEKFSNGYDACPGNFPMSWPKEVLKETKRSSIKENSFSKETKKFIENWTKTIRYSVFDILSIDEYMVSRTTKEPVENFQCWKRQQNVFQYLRRLERKRRADFWNIKTKFPNPKLAISSDPGCTTIRQNQRDINQFLCSRVRNSSSWNLFFSSFCKERLFHFCRLKPIVLKRTDRFTLLLTNPNQVSANNTFAFAQSLFYELHKNRLGNQIFDHRKKWKNPWFNMTEKENDSFDRIINQTVSIFPVGENTFHLMNTRTQAWVFPIDDILSNWNNGMKNTMNQHSLNWRKGQKEWLDCLILRTSKYINQKLHVYKWSDQFEYLQKYSNHLVCFDPKELCIKEIFLKIALILFYAPEETEMKNLWNNIDISIDISPYIDKLISDLIIFLSQCGPEDKVVYPWWFREFLVRIVKPKIQWLDNQTKVSKIDEGTIAKIAWNEPWIMDIFDNESNSLYNTDFSTIYRDNWVNPVKLSNQSSLRAAFDKANTLQILDYLRHPRSNYKKRLPSYIEERIQKNLTYVQLFHFHLLPICNNMFSLSLDEIIPVQSEKEAVSLIESQVSDIFLPKYLQRSSDKTYVLIYELYELLTRWNPFVHDNRASIEEICTTPLPRFQVVNLENFHRSYFDFEEKNLDQSPKNFSSNTSLIQTQSYKDDFLSEIFPNKNQEIFHQIPDMFTKSSSTESFQNIAENKALDKLCFSWKEKRKIFSCRSPHCFHELVNKQEIYKIDTHFSKWNLLQMYMPWFFTSIWWKYFGDTLFDTFPYILLYSCDQIVSIWQDIRHRSKNILRALSHEVWFILQSKIQRNWRRIRLHPPLNELVPWLVSHGELVIEELIKKKSIWKLLRLARKDGESWIILLWFVLVFFFFPYFFVVFFNWISLLIQLNFLEFGLHSDPALLRQWWMEIKRYSEYPKDSLEKPDWVEPIDSVILDLVKPIFERSTCVVPYLAAIDTSNSFEYPEEIRDWTKQIFGSTSDDDSVFSKSNNYDFSHFTILAKKDEPIWTQLDAHKYEEGFTFWFAFRILNQIVCFLSNLREWYWLMRLRMTYFFILISHKKNPRAFDRSVTIFDFVIAKPSGGNSKIPSFFSSRLSSDDYNNNKKEKKKDTIDLLLLLRTEKELSQNSQFESNFTYRHSIFEGYQTTEEPGFMYLRYLSDISQKNIMNYRFDRLAEKWVFFAFYQKIAKSNQNLFSKARKTPPLLLGPSLSKGILLIGPEETGRSYLVQSLAADFYIPLIKINLEWFFGKTFSQFHRTLTMAEIMSPCIIWIPNIHVLERNTRTSIIKMDIIIKKKALLHRLLDHMDSCDENSFTSRRNIVFIASTHIPRKVDPNLMTPNRLGQFINIRMLLVSQREKEFSILLRRKRFFLNKELFYLDDFGSRTIGYKARDLAGLVNETVAISCLRKKYVIDTNTIRLSLYRQTWGLRSINQGVVSVLKHHERLPYKIGKAILQTTLRTKFSPVPMAKDFWKKNFYYLSKWYLEPSIAETTIKEFTILPPILGCLAGSAARDSWLLISEPNQENWTPLDRLVEHDFHLASSLLESLLVEFPWLGIYRGKSDKNQIPPFDPLRKTKNHQYTMRTGFSSLVHEIGLDAQLQKDEEFDESLVSSPRIWRLSFLRSNRFDRIKTFNELGLPEQVRLFQERRIFVQKFENHLRMLQYKSKKFNLEKRGVTTEYRKYREEIKKLRLDLENLSFQEFLEPFRSQSGYPMQYPLQYQSMQCQSSNKPVLFRGRRFVWDSFLIQEDPDVLFSDEEVFSNEELMQRLYTSGAYACLIRIDQTKKPPLFHSKRLFRRFTVMTNRNLSIPCLEELEEKTKRKRKKKKRDVLVSQQKEPHIEALQRIQGKGMKSQILHVHMDSPLALYHRWLIENPRGQSDRWDLVIDRQRSLETNRSVPNELFLSNILSENYQYLLNLFLSNRMLLNQMTKTLLKTKWLFANEMKHFISTTGFHISSFEKSDRSGIERIKER</sequence>
<dbReference type="GO" id="GO:0009536">
    <property type="term" value="C:plastid"/>
    <property type="evidence" value="ECO:0007669"/>
    <property type="project" value="UniProtKB-SubCell"/>
</dbReference>
<evidence type="ECO:0000256" key="6">
    <source>
        <dbReference type="ARBA" id="ARBA00022640"/>
    </source>
</evidence>
<keyword evidence="9" id="KW-0175">Coiled coil</keyword>
<dbReference type="Gene3D" id="1.10.8.60">
    <property type="match status" value="1"/>
</dbReference>
<comment type="function">
    <text evidence="1">Probable ATPase of unknown function. Its presence in a non-photosynthetic plant (Epifagus virginiana) and experiments in tobacco indicate that it has an essential function which is probably not related to photosynthesis.</text>
</comment>
<dbReference type="RefSeq" id="YP_010452083.1">
    <property type="nucleotide sequence ID" value="NC_065603.1"/>
</dbReference>
<evidence type="ECO:0000256" key="2">
    <source>
        <dbReference type="ARBA" id="ARBA00004229"/>
    </source>
</evidence>
<keyword evidence="7" id="KW-0547">Nucleotide-binding</keyword>
<keyword evidence="10" id="KW-0812">Transmembrane</keyword>
<accession>A0A8F4TE59</accession>
<evidence type="ECO:0000256" key="8">
    <source>
        <dbReference type="ARBA" id="ARBA00022840"/>
    </source>
</evidence>
<feature type="domain" description="Ycf2 N-terminal" evidence="12">
    <location>
        <begin position="44"/>
        <end position="166"/>
    </location>
</feature>
<keyword evidence="8" id="KW-0067">ATP-binding</keyword>
<evidence type="ECO:0000256" key="9">
    <source>
        <dbReference type="SAM" id="Coils"/>
    </source>
</evidence>
<keyword evidence="10" id="KW-0472">Membrane</keyword>
<evidence type="ECO:0000313" key="13">
    <source>
        <dbReference type="EMBL" id="QXG16053.1"/>
    </source>
</evidence>
<proteinExistence type="inferred from homology"/>
<evidence type="ECO:0000256" key="5">
    <source>
        <dbReference type="ARBA" id="ARBA00022528"/>
    </source>
</evidence>
<feature type="coiled-coil region" evidence="9">
    <location>
        <begin position="1827"/>
        <end position="1854"/>
    </location>
</feature>
<evidence type="ECO:0000259" key="11">
    <source>
        <dbReference type="Pfam" id="PF00004"/>
    </source>
</evidence>
<dbReference type="PANTHER" id="PTHR33078:SF92">
    <property type="entry name" value="PROTEIN YCF2"/>
    <property type="match status" value="1"/>
</dbReference>
<reference evidence="13" key="1">
    <citation type="journal article" date="2021" name="Taxon">
        <title>Node ages, relationships, and phylogenomic incongruence in an ancient gymnosperm lineage -Phylogeny of Ephedra revisited.</title>
        <authorList>
            <person name="Rydin C."/>
            <person name="Blokzijl R."/>
            <person name="Thureborn O."/>
            <person name="Wikstroem N."/>
        </authorList>
    </citation>
    <scope>NUCLEOTIDE SEQUENCE</scope>
</reference>
<dbReference type="SUPFAM" id="SSF52540">
    <property type="entry name" value="P-loop containing nucleoside triphosphate hydrolases"/>
    <property type="match status" value="1"/>
</dbReference>
<comment type="similarity">
    <text evidence="3">Belongs to the Ycf2 family.</text>
</comment>
<keyword evidence="5 13" id="KW-0150">Chloroplast</keyword>